<accession>A0A439DK67</accession>
<evidence type="ECO:0000313" key="1">
    <source>
        <dbReference type="EMBL" id="RWA14807.1"/>
    </source>
</evidence>
<dbReference type="Proteomes" id="UP000286045">
    <property type="component" value="Unassembled WGS sequence"/>
</dbReference>
<name>A0A439DK67_9PEZI</name>
<dbReference type="AlphaFoldDB" id="A0A439DK67"/>
<sequence length="188" mass="20835">MASETSDEARSLDTESSVLEALGNIVIDAAEHKDQNTSQTLLRSDAAAHGLEVDSLGVEEVVVAALHKDISKLIIRDQGDAPDGTRDDRELAGLARALDHACNWAFVTGYKKLFDARLDVEAGSTNPRLTAYLSFKLTEDMSRNTKVWVALQILSLMRRYYYGDITFPESILFVEEKEPLDLLLECTT</sequence>
<evidence type="ECO:0000313" key="2">
    <source>
        <dbReference type="Proteomes" id="UP000286045"/>
    </source>
</evidence>
<dbReference type="EMBL" id="RYZI01000003">
    <property type="protein sequence ID" value="RWA14807.1"/>
    <property type="molecule type" value="Genomic_DNA"/>
</dbReference>
<gene>
    <name evidence="1" type="ORF">EKO27_g302</name>
</gene>
<keyword evidence="2" id="KW-1185">Reference proteome</keyword>
<organism evidence="1 2">
    <name type="scientific">Xylaria grammica</name>
    <dbReference type="NCBI Taxonomy" id="363999"/>
    <lineage>
        <taxon>Eukaryota</taxon>
        <taxon>Fungi</taxon>
        <taxon>Dikarya</taxon>
        <taxon>Ascomycota</taxon>
        <taxon>Pezizomycotina</taxon>
        <taxon>Sordariomycetes</taxon>
        <taxon>Xylariomycetidae</taxon>
        <taxon>Xylariales</taxon>
        <taxon>Xylariaceae</taxon>
        <taxon>Xylaria</taxon>
    </lineage>
</organism>
<proteinExistence type="predicted"/>
<comment type="caution">
    <text evidence="1">The sequence shown here is derived from an EMBL/GenBank/DDBJ whole genome shotgun (WGS) entry which is preliminary data.</text>
</comment>
<protein>
    <submittedName>
        <fullName evidence="1">Uncharacterized protein</fullName>
    </submittedName>
</protein>
<reference evidence="1 2" key="1">
    <citation type="submission" date="2018-12" db="EMBL/GenBank/DDBJ databases">
        <title>Draft genome sequence of Xylaria grammica IHI A82.</title>
        <authorList>
            <person name="Buettner E."/>
            <person name="Kellner H."/>
        </authorList>
    </citation>
    <scope>NUCLEOTIDE SEQUENCE [LARGE SCALE GENOMIC DNA]</scope>
    <source>
        <strain evidence="1 2">IHI A82</strain>
    </source>
</reference>